<dbReference type="InterPro" id="IPR023267">
    <property type="entry name" value="RCMT"/>
</dbReference>
<feature type="active site" description="Nucleophile" evidence="5">
    <location>
        <position position="359"/>
    </location>
</feature>
<dbReference type="PRINTS" id="PR02008">
    <property type="entry name" value="RCMTFAMILY"/>
</dbReference>
<keyword evidence="3 5" id="KW-0949">S-adenosyl-L-methionine</keyword>
<comment type="caution">
    <text evidence="7">The sequence shown here is derived from an EMBL/GenBank/DDBJ whole genome shotgun (WGS) entry which is preliminary data.</text>
</comment>
<protein>
    <submittedName>
        <fullName evidence="7">16S rRNA (Cytosine967-C5)-methyltransferase</fullName>
    </submittedName>
</protein>
<evidence type="ECO:0000256" key="5">
    <source>
        <dbReference type="PROSITE-ProRule" id="PRU01023"/>
    </source>
</evidence>
<dbReference type="PROSITE" id="PS51686">
    <property type="entry name" value="SAM_MT_RSMB_NOP"/>
    <property type="match status" value="1"/>
</dbReference>
<feature type="binding site" evidence="5">
    <location>
        <begin position="243"/>
        <end position="249"/>
    </location>
    <ligand>
        <name>S-adenosyl-L-methionine</name>
        <dbReference type="ChEBI" id="CHEBI:59789"/>
    </ligand>
</feature>
<evidence type="ECO:0000256" key="2">
    <source>
        <dbReference type="ARBA" id="ARBA00022679"/>
    </source>
</evidence>
<evidence type="ECO:0000259" key="6">
    <source>
        <dbReference type="PROSITE" id="PS51686"/>
    </source>
</evidence>
<feature type="domain" description="SAM-dependent MTase RsmB/NOP-type" evidence="6">
    <location>
        <begin position="134"/>
        <end position="425"/>
    </location>
</feature>
<accession>A0A4R2K8C6</accession>
<dbReference type="OrthoDB" id="9810297at2"/>
<comment type="similarity">
    <text evidence="5">Belongs to the class I-like SAM-binding methyltransferase superfamily. RsmB/NOP family.</text>
</comment>
<dbReference type="InterPro" id="IPR006027">
    <property type="entry name" value="NusB_RsmB_TIM44"/>
</dbReference>
<dbReference type="InterPro" id="IPR049560">
    <property type="entry name" value="MeTrfase_RsmB-F_NOP2_cat"/>
</dbReference>
<dbReference type="GO" id="GO:0001510">
    <property type="term" value="P:RNA methylation"/>
    <property type="evidence" value="ECO:0007669"/>
    <property type="project" value="InterPro"/>
</dbReference>
<keyword evidence="1 5" id="KW-0489">Methyltransferase</keyword>
<dbReference type="PANTHER" id="PTHR22807:SF61">
    <property type="entry name" value="NOL1_NOP2_SUN FAMILY PROTEIN _ ANTITERMINATION NUSB DOMAIN-CONTAINING PROTEIN"/>
    <property type="match status" value="1"/>
</dbReference>
<feature type="binding site" evidence="5">
    <location>
        <position position="290"/>
    </location>
    <ligand>
        <name>S-adenosyl-L-methionine</name>
        <dbReference type="ChEBI" id="CHEBI:59789"/>
    </ligand>
</feature>
<dbReference type="RefSeq" id="WP_132546266.1">
    <property type="nucleotide sequence ID" value="NZ_SLWW01000014.1"/>
</dbReference>
<name>A0A4R2K8C6_9RHOB</name>
<evidence type="ECO:0000313" key="7">
    <source>
        <dbReference type="EMBL" id="TCO69623.1"/>
    </source>
</evidence>
<dbReference type="GO" id="GO:0008173">
    <property type="term" value="F:RNA methyltransferase activity"/>
    <property type="evidence" value="ECO:0007669"/>
    <property type="project" value="InterPro"/>
</dbReference>
<proteinExistence type="inferred from homology"/>
<reference evidence="7 8" key="1">
    <citation type="submission" date="2019-03" db="EMBL/GenBank/DDBJ databases">
        <title>Genomic Encyclopedia of Type Strains, Phase IV (KMG-IV): sequencing the most valuable type-strain genomes for metagenomic binning, comparative biology and taxonomic classification.</title>
        <authorList>
            <person name="Goeker M."/>
        </authorList>
    </citation>
    <scope>NUCLEOTIDE SEQUENCE [LARGE SCALE GENOMIC DNA]</scope>
    <source>
        <strain evidence="7 8">DSM 4868</strain>
    </source>
</reference>
<dbReference type="Pfam" id="PF01189">
    <property type="entry name" value="Methyltr_RsmB-F"/>
    <property type="match status" value="1"/>
</dbReference>
<evidence type="ECO:0000256" key="4">
    <source>
        <dbReference type="ARBA" id="ARBA00022884"/>
    </source>
</evidence>
<dbReference type="GO" id="GO:0003723">
    <property type="term" value="F:RNA binding"/>
    <property type="evidence" value="ECO:0007669"/>
    <property type="project" value="UniProtKB-UniRule"/>
</dbReference>
<dbReference type="AlphaFoldDB" id="A0A4R2K8C6"/>
<dbReference type="Pfam" id="PF01029">
    <property type="entry name" value="NusB"/>
    <property type="match status" value="1"/>
</dbReference>
<feature type="binding site" evidence="5">
    <location>
        <position position="264"/>
    </location>
    <ligand>
        <name>S-adenosyl-L-methionine</name>
        <dbReference type="ChEBI" id="CHEBI:59789"/>
    </ligand>
</feature>
<dbReference type="CDD" id="cd02440">
    <property type="entry name" value="AdoMet_MTases"/>
    <property type="match status" value="1"/>
</dbReference>
<dbReference type="InterPro" id="IPR029063">
    <property type="entry name" value="SAM-dependent_MTases_sf"/>
</dbReference>
<dbReference type="PANTHER" id="PTHR22807">
    <property type="entry name" value="NOP2 YEAST -RELATED NOL1/NOP2/FMU SUN DOMAIN-CONTAINING"/>
    <property type="match status" value="1"/>
</dbReference>
<keyword evidence="4 5" id="KW-0694">RNA-binding</keyword>
<sequence length="426" mass="44264">MGNTDTSARRAALQLLHGVLDEDRLIAELAGPDGPLGMLDPAGRARAQRLAVSTLRHLGQADAVLKPHLRKPPPSPVRAILCLATVEMLQEGAAAHGVVNAAVSLARSERSTEAMAGLVNAVLRKVAETPRAAWQALPPQRLPGWLRGRLDSAWGRAAVTGIEAAHGAGAPLDLTPRDGDAAALAAQLGAEALPTGSVRLMAPGQVSALAGYGDGAWWVQDAAAALPAKLLAPRPGERVLDLCAAPGGKTLQLAAAGAQVTAVDISAVRMARVEENLARTGLSADLVVADLMEWTPPAPADAILLDAPCSATGTIRRHPDLPFAKDAASIKPLFALQAQMIDRALAMLAAGGRLVYCTCSLLPEEGEAQVAAALARHHGLSAIPAEAPWIEPTWRTAHGALRLRPDFWPNRGGMDGFYIACLAKPG</sequence>
<dbReference type="SUPFAM" id="SSF53335">
    <property type="entry name" value="S-adenosyl-L-methionine-dependent methyltransferases"/>
    <property type="match status" value="1"/>
</dbReference>
<dbReference type="GO" id="GO:0006355">
    <property type="term" value="P:regulation of DNA-templated transcription"/>
    <property type="evidence" value="ECO:0007669"/>
    <property type="project" value="InterPro"/>
</dbReference>
<evidence type="ECO:0000256" key="3">
    <source>
        <dbReference type="ARBA" id="ARBA00022691"/>
    </source>
</evidence>
<dbReference type="InterPro" id="IPR001678">
    <property type="entry name" value="MeTrfase_RsmB-F_NOP2_dom"/>
</dbReference>
<organism evidence="7 8">
    <name type="scientific">Rhodovulum euryhalinum</name>
    <dbReference type="NCBI Taxonomy" id="35805"/>
    <lineage>
        <taxon>Bacteria</taxon>
        <taxon>Pseudomonadati</taxon>
        <taxon>Pseudomonadota</taxon>
        <taxon>Alphaproteobacteria</taxon>
        <taxon>Rhodobacterales</taxon>
        <taxon>Paracoccaceae</taxon>
        <taxon>Rhodovulum</taxon>
    </lineage>
</organism>
<evidence type="ECO:0000313" key="8">
    <source>
        <dbReference type="Proteomes" id="UP000295142"/>
    </source>
</evidence>
<evidence type="ECO:0000256" key="1">
    <source>
        <dbReference type="ARBA" id="ARBA00022603"/>
    </source>
</evidence>
<keyword evidence="8" id="KW-1185">Reference proteome</keyword>
<dbReference type="EMBL" id="SLWW01000014">
    <property type="protein sequence ID" value="TCO69623.1"/>
    <property type="molecule type" value="Genomic_DNA"/>
</dbReference>
<feature type="binding site" evidence="5">
    <location>
        <position position="306"/>
    </location>
    <ligand>
        <name>S-adenosyl-L-methionine</name>
        <dbReference type="ChEBI" id="CHEBI:59789"/>
    </ligand>
</feature>
<keyword evidence="2 5" id="KW-0808">Transferase</keyword>
<dbReference type="Gene3D" id="1.10.940.10">
    <property type="entry name" value="NusB-like"/>
    <property type="match status" value="1"/>
</dbReference>
<dbReference type="Gene3D" id="3.40.50.150">
    <property type="entry name" value="Vaccinia Virus protein VP39"/>
    <property type="match status" value="1"/>
</dbReference>
<dbReference type="SUPFAM" id="SSF48013">
    <property type="entry name" value="NusB-like"/>
    <property type="match status" value="1"/>
</dbReference>
<dbReference type="InterPro" id="IPR035926">
    <property type="entry name" value="NusB-like_sf"/>
</dbReference>
<dbReference type="Proteomes" id="UP000295142">
    <property type="component" value="Unassembled WGS sequence"/>
</dbReference>
<gene>
    <name evidence="7" type="ORF">EV655_11475</name>
</gene>